<feature type="compositionally biased region" description="Basic and acidic residues" evidence="1">
    <location>
        <begin position="36"/>
        <end position="46"/>
    </location>
</feature>
<name>F6FJP9_MYCHI</name>
<keyword evidence="2" id="KW-0732">Signal</keyword>
<evidence type="ECO:0000313" key="3">
    <source>
        <dbReference type="EMBL" id="AEG73404.1"/>
    </source>
</evidence>
<dbReference type="EMBL" id="CP002808">
    <property type="protein sequence ID" value="AEG73404.1"/>
    <property type="molecule type" value="Genomic_DNA"/>
</dbReference>
<dbReference type="KEGG" id="mhf:MHF_1163"/>
<evidence type="ECO:0000256" key="2">
    <source>
        <dbReference type="SAM" id="SignalP"/>
    </source>
</evidence>
<evidence type="ECO:0000256" key="1">
    <source>
        <dbReference type="SAM" id="MobiDB-lite"/>
    </source>
</evidence>
<organism evidence="3 4">
    <name type="scientific">Mycoplasma haemofelis (strain Ohio2)</name>
    <dbReference type="NCBI Taxonomy" id="859194"/>
    <lineage>
        <taxon>Bacteria</taxon>
        <taxon>Bacillati</taxon>
        <taxon>Mycoplasmatota</taxon>
        <taxon>Mollicutes</taxon>
        <taxon>Mycoplasmataceae</taxon>
        <taxon>Mycoplasma</taxon>
    </lineage>
</organism>
<protein>
    <submittedName>
        <fullName evidence="3">Uncharacterized protein</fullName>
    </submittedName>
</protein>
<dbReference type="STRING" id="859194.MHF_1163"/>
<accession>F6FJP9</accession>
<feature type="region of interest" description="Disordered" evidence="1">
    <location>
        <begin position="31"/>
        <end position="83"/>
    </location>
</feature>
<dbReference type="HOGENOM" id="CLU_111546_2_0_14"/>
<proteinExistence type="predicted"/>
<gene>
    <name evidence="3" type="ordered locus">MHF_1163</name>
</gene>
<sequence>MAYSLLKVATLGGTAAAAGGGIAAGASSMFGSQEELTEKPKIKNQQEETVDATAAKKESDPVPPKPSCIIWEAKDPGGSSGSRQFSELLERHESKDAFFQKWGSSSGRSMDPSFKTEIENACKNEGGKTNVNGRVYVWWGTVSNQQKWIYAGDMHKGDHDWETKIPKRSSGDTGASVSRA</sequence>
<reference key="2">
    <citation type="submission" date="2011-05" db="EMBL/GenBank/DDBJ databases">
        <title>The Genome of Mycoplasma haemofelis Strain Ohio2, a pathogenic hemoplasma of the cat.</title>
        <authorList>
            <person name="Santos A.P."/>
            <person name="Guimaraes A.M.S."/>
            <person name="SanMiguel P.J."/>
            <person name="Martin S.W."/>
            <person name="Messick J.B."/>
        </authorList>
    </citation>
    <scope>NUCLEOTIDE SEQUENCE</scope>
    <source>
        <strain>Ohio2</strain>
    </source>
</reference>
<feature type="region of interest" description="Disordered" evidence="1">
    <location>
        <begin position="160"/>
        <end position="180"/>
    </location>
</feature>
<reference evidence="3 4" key="1">
    <citation type="journal article" date="2011" name="J. Bacteriol.">
        <title>Complete genome sequences of two hemotropic Mycoplasmas, Mycoplasma haemofelis strain Ohio2 and Mycoplasma suis strain Illinois.</title>
        <authorList>
            <person name="Messick J.B."/>
            <person name="Santos A.P."/>
            <person name="Guimaraes A.M."/>
        </authorList>
    </citation>
    <scope>NUCLEOTIDE SEQUENCE [LARGE SCALE GENOMIC DNA]</scope>
    <source>
        <strain evidence="3 4">Ohio2</strain>
    </source>
</reference>
<dbReference type="AlphaFoldDB" id="F6FJP9"/>
<feature type="signal peptide" evidence="2">
    <location>
        <begin position="1"/>
        <end position="17"/>
    </location>
</feature>
<dbReference type="Proteomes" id="UP000007952">
    <property type="component" value="Chromosome"/>
</dbReference>
<feature type="compositionally biased region" description="Polar residues" evidence="1">
    <location>
        <begin position="171"/>
        <end position="180"/>
    </location>
</feature>
<feature type="chain" id="PRO_5003334138" evidence="2">
    <location>
        <begin position="18"/>
        <end position="180"/>
    </location>
</feature>
<dbReference type="BioCyc" id="MHAE859194:G1GR7-1156-MONOMER"/>
<evidence type="ECO:0000313" key="4">
    <source>
        <dbReference type="Proteomes" id="UP000007952"/>
    </source>
</evidence>